<dbReference type="GO" id="GO:0004065">
    <property type="term" value="F:arylsulfatase activity"/>
    <property type="evidence" value="ECO:0007669"/>
    <property type="project" value="TreeGrafter"/>
</dbReference>
<feature type="chain" id="PRO_5031212533" description="Sulfatase N-terminal domain-containing protein" evidence="3">
    <location>
        <begin position="33"/>
        <end position="865"/>
    </location>
</feature>
<feature type="domain" description="Sulfatase N-terminal" evidence="4">
    <location>
        <begin position="38"/>
        <end position="462"/>
    </location>
</feature>
<reference evidence="5" key="1">
    <citation type="submission" date="2021-01" db="EMBL/GenBank/DDBJ databases">
        <authorList>
            <person name="Corre E."/>
            <person name="Pelletier E."/>
            <person name="Niang G."/>
            <person name="Scheremetjew M."/>
            <person name="Finn R."/>
            <person name="Kale V."/>
            <person name="Holt S."/>
            <person name="Cochrane G."/>
            <person name="Meng A."/>
            <person name="Brown T."/>
            <person name="Cohen L."/>
        </authorList>
    </citation>
    <scope>NUCLEOTIDE SEQUENCE</scope>
    <source>
        <strain evidence="5">CCMP 410</strain>
    </source>
</reference>
<dbReference type="Gene3D" id="3.40.720.10">
    <property type="entry name" value="Alkaline Phosphatase, subunit A"/>
    <property type="match status" value="1"/>
</dbReference>
<dbReference type="Pfam" id="PF00884">
    <property type="entry name" value="Sulfatase"/>
    <property type="match status" value="1"/>
</dbReference>
<sequence>MGPRRSCASLLLARHNVLFGAVLAVVLALSSAQGATKPNVLFIMTDQQRFDAMTRAQEFLEAYEGKVHVRTPNLDRLSRQGAYFVNAYTQCPVCGPARTILRTGCTLERTGVQTNALADEEPVVMTDVFKDKQRALDSLDQVLVEDHGYVSEYYGKWHIPQRFFYTRDGSEQTIHFNNFNYRTNQPTFANSGGWGNKLKGFLRVFEDAGQVNKTFGDGQQEDTYTRFPYTPISLDSRFGMATRTDLYDRNRFDDFGQSQNSVKGLYSLPAQFSSSYFNHDVAMKSLDRLAMDKTQPWILTVSYHHPHPPMMAIDKYLDYYKRNSNQIYVPSTLQDRPDDSGYYRTAEINYLTEQGYIDETNVQEWTAVYYALVEEIDDYIGEMLDRLDQHGLTNDTLVLFTSDHGEMLGAHHGLRGKAKFFEEATRVPLMFKFPGRIPDGKVVFEPVTLLDVFSTILDYAGAGASDDSDGTSLRRFIEDDAYNAEFDESFVVFEWDYRQPTGANSLERDLDSEPAFAARHRSGWKLMMHKQSDSDKIDMLYHVPTDPGEHTNFVGRRSAFTTNTTVFGKAEHMRILLVEWMIRMDGENNEQYYSSPQSNAGQGRGDIVEISLRQPWERLPIWVSDADLLFAEASWNGTHYVRNEYLYIGTRTPGTLTIDSIVSTGSSGFSFETELVVYNANRPTSTGVLQSTPTPAPTTDPNQVLEPGSNATIESLERAAVEIPVVTGVQLGQFDYLRIKVMYVSESESQPQDVTQTLEIQHDDPTTSTIFVDIEFEAELPCGTEGADACPTESPSQVPSSAPSPFPTAQASPTAQPTLSPSMAPTAEPTATPTSSPTASAGTLGWSGVDLVLSLVAMLGFVALL</sequence>
<evidence type="ECO:0000313" key="5">
    <source>
        <dbReference type="EMBL" id="CAD9294543.1"/>
    </source>
</evidence>
<dbReference type="AlphaFoldDB" id="A0A7S1VBR4"/>
<comment type="similarity">
    <text evidence="1">Belongs to the sulfatase family.</text>
</comment>
<organism evidence="5">
    <name type="scientific">Grammatophora oceanica</name>
    <dbReference type="NCBI Taxonomy" id="210454"/>
    <lineage>
        <taxon>Eukaryota</taxon>
        <taxon>Sar</taxon>
        <taxon>Stramenopiles</taxon>
        <taxon>Ochrophyta</taxon>
        <taxon>Bacillariophyta</taxon>
        <taxon>Fragilariophyceae</taxon>
        <taxon>Fragilariophycidae</taxon>
        <taxon>Rhabdonematales</taxon>
        <taxon>Grammatophoraceae</taxon>
        <taxon>Grammatophora</taxon>
    </lineage>
</organism>
<protein>
    <recommendedName>
        <fullName evidence="4">Sulfatase N-terminal domain-containing protein</fullName>
    </recommendedName>
</protein>
<feature type="region of interest" description="Disordered" evidence="2">
    <location>
        <begin position="686"/>
        <end position="707"/>
    </location>
</feature>
<dbReference type="PANTHER" id="PTHR42693:SF33">
    <property type="entry name" value="ARYLSULFATASE"/>
    <property type="match status" value="1"/>
</dbReference>
<gene>
    <name evidence="5" type="ORF">GOCE00092_LOCUS18571</name>
</gene>
<evidence type="ECO:0000256" key="1">
    <source>
        <dbReference type="ARBA" id="ARBA00008779"/>
    </source>
</evidence>
<dbReference type="InterPro" id="IPR017850">
    <property type="entry name" value="Alkaline_phosphatase_core_sf"/>
</dbReference>
<evidence type="ECO:0000256" key="2">
    <source>
        <dbReference type="SAM" id="MobiDB-lite"/>
    </source>
</evidence>
<accession>A0A7S1VBR4</accession>
<feature type="compositionally biased region" description="Polar residues" evidence="2">
    <location>
        <begin position="809"/>
        <end position="819"/>
    </location>
</feature>
<dbReference type="InterPro" id="IPR050738">
    <property type="entry name" value="Sulfatase"/>
</dbReference>
<keyword evidence="3" id="KW-0732">Signal</keyword>
<name>A0A7S1VBR4_9STRA</name>
<feature type="signal peptide" evidence="3">
    <location>
        <begin position="1"/>
        <end position="32"/>
    </location>
</feature>
<evidence type="ECO:0000259" key="4">
    <source>
        <dbReference type="Pfam" id="PF00884"/>
    </source>
</evidence>
<feature type="compositionally biased region" description="Low complexity" evidence="2">
    <location>
        <begin position="820"/>
        <end position="840"/>
    </location>
</feature>
<evidence type="ECO:0000256" key="3">
    <source>
        <dbReference type="SAM" id="SignalP"/>
    </source>
</evidence>
<feature type="region of interest" description="Disordered" evidence="2">
    <location>
        <begin position="783"/>
        <end position="840"/>
    </location>
</feature>
<proteinExistence type="inferred from homology"/>
<feature type="compositionally biased region" description="Polar residues" evidence="2">
    <location>
        <begin position="686"/>
        <end position="702"/>
    </location>
</feature>
<feature type="compositionally biased region" description="Low complexity" evidence="2">
    <location>
        <begin position="794"/>
        <end position="803"/>
    </location>
</feature>
<dbReference type="EMBL" id="HBGK01035861">
    <property type="protein sequence ID" value="CAD9294543.1"/>
    <property type="molecule type" value="Transcribed_RNA"/>
</dbReference>
<dbReference type="PANTHER" id="PTHR42693">
    <property type="entry name" value="ARYLSULFATASE FAMILY MEMBER"/>
    <property type="match status" value="1"/>
</dbReference>
<dbReference type="SUPFAM" id="SSF53649">
    <property type="entry name" value="Alkaline phosphatase-like"/>
    <property type="match status" value="1"/>
</dbReference>
<dbReference type="InterPro" id="IPR000917">
    <property type="entry name" value="Sulfatase_N"/>
</dbReference>